<evidence type="ECO:0000256" key="4">
    <source>
        <dbReference type="ARBA" id="ARBA00023136"/>
    </source>
</evidence>
<evidence type="ECO:0000313" key="8">
    <source>
        <dbReference type="Proteomes" id="UP000238180"/>
    </source>
</evidence>
<evidence type="ECO:0000313" key="9">
    <source>
        <dbReference type="Proteomes" id="UP000288951"/>
    </source>
</evidence>
<keyword evidence="2 5" id="KW-0812">Transmembrane</keyword>
<evidence type="ECO:0000256" key="3">
    <source>
        <dbReference type="ARBA" id="ARBA00022989"/>
    </source>
</evidence>
<dbReference type="EMBL" id="OLKH01000121">
    <property type="protein sequence ID" value="SPE78236.1"/>
    <property type="molecule type" value="Genomic_DNA"/>
</dbReference>
<reference evidence="7" key="1">
    <citation type="submission" date="2018-02" db="EMBL/GenBank/DDBJ databases">
        <authorList>
            <person name="Cohen D.B."/>
            <person name="Kent A.D."/>
        </authorList>
    </citation>
    <scope>NUCLEOTIDE SEQUENCE [LARGE SCALE GENOMIC DNA]</scope>
    <source>
        <strain evidence="7">CIP109753</strain>
    </source>
</reference>
<dbReference type="Pfam" id="PF09685">
    <property type="entry name" value="MamF_MmsF"/>
    <property type="match status" value="1"/>
</dbReference>
<dbReference type="AlphaFoldDB" id="A0A2N9PCZ3"/>
<dbReference type="EMBL" id="RQSM01000001">
    <property type="protein sequence ID" value="RVU92065.1"/>
    <property type="molecule type" value="Genomic_DNA"/>
</dbReference>
<evidence type="ECO:0000256" key="1">
    <source>
        <dbReference type="ARBA" id="ARBA00004141"/>
    </source>
</evidence>
<comment type="subcellular location">
    <subcellularLocation>
        <location evidence="1">Membrane</location>
        <topology evidence="1">Multi-pass membrane protein</topology>
    </subcellularLocation>
</comment>
<sequence>MKTSLITRQEKNYAFITHLSAFSKLIFPLTNYIIPIIIWNTKKKESSFIDFHGKQIINFQLSILLYTIIAIAIAIPCTIGNILSNFSWKEIEKGHFELESLVSYNLSAIFAIVCFVMIILLKTIEFFYIIYGAIKAHEGFFFKYPLTINFLK</sequence>
<organism evidence="7 8">
    <name type="scientific">Flavobacterium columnare</name>
    <dbReference type="NCBI Taxonomy" id="996"/>
    <lineage>
        <taxon>Bacteria</taxon>
        <taxon>Pseudomonadati</taxon>
        <taxon>Bacteroidota</taxon>
        <taxon>Flavobacteriia</taxon>
        <taxon>Flavobacteriales</taxon>
        <taxon>Flavobacteriaceae</taxon>
        <taxon>Flavobacterium</taxon>
    </lineage>
</organism>
<name>A0A2N9PCZ3_9FLAO</name>
<proteinExistence type="predicted"/>
<dbReference type="OrthoDB" id="9808930at2"/>
<evidence type="ECO:0000256" key="2">
    <source>
        <dbReference type="ARBA" id="ARBA00022692"/>
    </source>
</evidence>
<evidence type="ECO:0000313" key="7">
    <source>
        <dbReference type="EMBL" id="SPE78236.1"/>
    </source>
</evidence>
<accession>A0A2N9PCZ3</accession>
<gene>
    <name evidence="6" type="ORF">EH230_00755</name>
    <name evidence="7" type="ORF">FLACOL_02251</name>
</gene>
<reference evidence="6" key="2">
    <citation type="submission" date="2018-12" db="EMBL/GenBank/DDBJ databases">
        <title>Draft genome sequence of Flaovobacterium columnare ARS1 isolated from channel catfish in Alabama.</title>
        <authorList>
            <person name="Cai W."/>
            <person name="Arias C."/>
        </authorList>
    </citation>
    <scope>NUCLEOTIDE SEQUENCE [LARGE SCALE GENOMIC DNA]</scope>
    <source>
        <strain evidence="6">ARS1</strain>
    </source>
</reference>
<evidence type="ECO:0000313" key="6">
    <source>
        <dbReference type="EMBL" id="RVU92065.1"/>
    </source>
</evidence>
<dbReference type="InterPro" id="IPR019109">
    <property type="entry name" value="MamF_MmsF"/>
</dbReference>
<keyword evidence="9" id="KW-1185">Reference proteome</keyword>
<feature type="transmembrane region" description="Helical" evidence="5">
    <location>
        <begin position="61"/>
        <end position="82"/>
    </location>
</feature>
<feature type="transmembrane region" description="Helical" evidence="5">
    <location>
        <begin position="20"/>
        <end position="40"/>
    </location>
</feature>
<dbReference type="Proteomes" id="UP000238180">
    <property type="component" value="Unassembled WGS sequence"/>
</dbReference>
<dbReference type="RefSeq" id="WP_105196756.1">
    <property type="nucleotide sequence ID" value="NZ_OLKH01000121.1"/>
</dbReference>
<protein>
    <submittedName>
        <fullName evidence="6">DUF4870 domain-containing protein</fullName>
    </submittedName>
</protein>
<keyword evidence="3 5" id="KW-1133">Transmembrane helix</keyword>
<keyword evidence="4 5" id="KW-0472">Membrane</keyword>
<dbReference type="Proteomes" id="UP000288951">
    <property type="component" value="Unassembled WGS sequence"/>
</dbReference>
<evidence type="ECO:0000256" key="5">
    <source>
        <dbReference type="SAM" id="Phobius"/>
    </source>
</evidence>